<name>A0A3E0W9H5_9MICO</name>
<accession>A0A3E0W9H5</accession>
<proteinExistence type="predicted"/>
<dbReference type="Pfam" id="PF11209">
    <property type="entry name" value="LmeA"/>
    <property type="match status" value="1"/>
</dbReference>
<dbReference type="InterPro" id="IPR021373">
    <property type="entry name" value="DUF2993"/>
</dbReference>
<feature type="transmembrane region" description="Helical" evidence="2">
    <location>
        <begin position="34"/>
        <end position="56"/>
    </location>
</feature>
<reference evidence="3 4" key="1">
    <citation type="submission" date="2017-04" db="EMBL/GenBank/DDBJ databases">
        <title>Comparative genome analysis of Subtercola boreus.</title>
        <authorList>
            <person name="Cho Y.-J."/>
            <person name="Cho A."/>
            <person name="Kim O.-S."/>
            <person name="Lee J.-I."/>
        </authorList>
    </citation>
    <scope>NUCLEOTIDE SEQUENCE [LARGE SCALE GENOMIC DNA]</scope>
    <source>
        <strain evidence="3 4">P28004</strain>
    </source>
</reference>
<sequence>MTPSVDSPPPPRSHARGVAGQMTPRRGVSTRTKVVAIVAAVALLIGVVVVVAEFGLRSFAEGRVRSAIVDNLPPDVTGDVSVKIGGGSFLAQYAAGTFDEVTVTTQNFEVKGVPVAATVVAHDVPTDQSKPVPRASVTMTLSQAAVNAFVTIPGSDEIVLGDGTIGYSGSFQILGLTFGYDATAVATPNGPDVQLAPSGAKLSAGSASIDVGGALKAVVADPISICVAKYLPERVQLTSISPTAGQVVVTADATDLLLTADALKTTGTCG</sequence>
<feature type="compositionally biased region" description="Pro residues" evidence="1">
    <location>
        <begin position="1"/>
        <end position="12"/>
    </location>
</feature>
<evidence type="ECO:0000313" key="3">
    <source>
        <dbReference type="EMBL" id="RFA26693.1"/>
    </source>
</evidence>
<dbReference type="EMBL" id="NBXE01000023">
    <property type="protein sequence ID" value="RFA26693.1"/>
    <property type="molecule type" value="Genomic_DNA"/>
</dbReference>
<keyword evidence="2" id="KW-0472">Membrane</keyword>
<organism evidence="3 4">
    <name type="scientific">Subtercola boreus</name>
    <dbReference type="NCBI Taxonomy" id="120213"/>
    <lineage>
        <taxon>Bacteria</taxon>
        <taxon>Bacillati</taxon>
        <taxon>Actinomycetota</taxon>
        <taxon>Actinomycetes</taxon>
        <taxon>Micrococcales</taxon>
        <taxon>Microbacteriaceae</taxon>
        <taxon>Subtercola</taxon>
    </lineage>
</organism>
<protein>
    <recommendedName>
        <fullName evidence="5">DUF2993 domain-containing protein</fullName>
    </recommendedName>
</protein>
<evidence type="ECO:0008006" key="5">
    <source>
        <dbReference type="Google" id="ProtNLM"/>
    </source>
</evidence>
<dbReference type="OrthoDB" id="5116168at2"/>
<dbReference type="RefSeq" id="WP_116418790.1">
    <property type="nucleotide sequence ID" value="NZ_NBXC01000018.1"/>
</dbReference>
<feature type="region of interest" description="Disordered" evidence="1">
    <location>
        <begin position="1"/>
        <end position="25"/>
    </location>
</feature>
<dbReference type="Proteomes" id="UP000257080">
    <property type="component" value="Unassembled WGS sequence"/>
</dbReference>
<keyword evidence="2" id="KW-0812">Transmembrane</keyword>
<evidence type="ECO:0000313" key="4">
    <source>
        <dbReference type="Proteomes" id="UP000257080"/>
    </source>
</evidence>
<evidence type="ECO:0000256" key="2">
    <source>
        <dbReference type="SAM" id="Phobius"/>
    </source>
</evidence>
<comment type="caution">
    <text evidence="3">The sequence shown here is derived from an EMBL/GenBank/DDBJ whole genome shotgun (WGS) entry which is preliminary data.</text>
</comment>
<evidence type="ECO:0000256" key="1">
    <source>
        <dbReference type="SAM" id="MobiDB-lite"/>
    </source>
</evidence>
<gene>
    <name evidence="3" type="ORF">B7R25_09850</name>
</gene>
<keyword evidence="2" id="KW-1133">Transmembrane helix</keyword>
<dbReference type="AlphaFoldDB" id="A0A3E0W9H5"/>